<gene>
    <name evidence="1" type="ORF">MW290_24665</name>
</gene>
<evidence type="ECO:0000313" key="1">
    <source>
        <dbReference type="EMBL" id="URI08773.1"/>
    </source>
</evidence>
<accession>A0ABY4S703</accession>
<protein>
    <submittedName>
        <fullName evidence="1">Uncharacterized protein</fullName>
    </submittedName>
</protein>
<dbReference type="EMBL" id="CP097636">
    <property type="protein sequence ID" value="URI08773.1"/>
    <property type="molecule type" value="Genomic_DNA"/>
</dbReference>
<reference evidence="1" key="1">
    <citation type="submission" date="2022-05" db="EMBL/GenBank/DDBJ databases">
        <title>An RpoN-dependent PEP-CTERM gene is involved in floc formation of an Aquincola tertiaricarbonis strain.</title>
        <authorList>
            <person name="Qiu D."/>
            <person name="Xia M."/>
        </authorList>
    </citation>
    <scope>NUCLEOTIDE SEQUENCE</scope>
    <source>
        <strain evidence="1">RN12</strain>
    </source>
</reference>
<organism evidence="1 2">
    <name type="scientific">Aquincola tertiaricarbonis</name>
    <dbReference type="NCBI Taxonomy" id="391953"/>
    <lineage>
        <taxon>Bacteria</taxon>
        <taxon>Pseudomonadati</taxon>
        <taxon>Pseudomonadota</taxon>
        <taxon>Betaproteobacteria</taxon>
        <taxon>Burkholderiales</taxon>
        <taxon>Sphaerotilaceae</taxon>
        <taxon>Aquincola</taxon>
    </lineage>
</organism>
<proteinExistence type="predicted"/>
<keyword evidence="2" id="KW-1185">Reference proteome</keyword>
<sequence>MTIPTNKPVPSSDPRDLLFNAEKLDEVVSSSADTYTDRFGVLRRTLAGIKNLVVQAIDIVLAGAGYVGYTVVTGDGVADNSTDIAAADLLGRPIMFSGLIVVASPTTITSPIVDTSRQIFVEGAQVTIANGRPVRPEWFGSDAAALDRAARSLSGGGTVQLSAASYGPCGHTYGASGAGSGKYLGIDNLRIVGAGMPRLSDDCKSLVGGSIIKGTFWLYANNIELRDVGVDCGLTVTDALYAGGPADALMISYPDTDAKAAAALRRGVKLHNVIGLARSPDALCHAVIAGEGVVEVVTSGDVVGCMGLHGVVIKASSIRADQLTAYCNNGEGVIIKSDAQATAVSSDVQIDRVTVRGEGPFRASPHAVATAGDSLQFFALGGAIDKVQIGEAILSGHPKGLRALFGGNYTIRGVRIGRLSIDQYSVSGTRQAIDISASGSQYVRGWSIGSIEARNTDVGLLTDFVQDSNTQNHVSIGHLEVTNATRAADVGSQSYVNIGAVVANGCSDAVYKITGSPLLKVGTLSKDVATPAVYSTSGGGLVPALSNGWTVVAGGDAFGVDLLGGKVSLRGLVKPGTGSTLTTLPRWAWPPAAKRLSARGRAGSAEASVPLLISTAGVVSVNEAAGGTANCTDWLSLAGIEYDLQG</sequence>
<name>A0ABY4S703_AQUTE</name>
<dbReference type="Proteomes" id="UP001056201">
    <property type="component" value="Chromosome 2"/>
</dbReference>
<evidence type="ECO:0000313" key="2">
    <source>
        <dbReference type="Proteomes" id="UP001056201"/>
    </source>
</evidence>
<dbReference type="RefSeq" id="WP_250196993.1">
    <property type="nucleotide sequence ID" value="NZ_CP097636.1"/>
</dbReference>